<comment type="caution">
    <text evidence="2">The sequence shown here is derived from an EMBL/GenBank/DDBJ whole genome shotgun (WGS) entry which is preliminary data.</text>
</comment>
<keyword evidence="3" id="KW-1185">Reference proteome</keyword>
<dbReference type="EMBL" id="JACHDD010000023">
    <property type="protein sequence ID" value="MBB5429322.1"/>
    <property type="molecule type" value="Genomic_DNA"/>
</dbReference>
<reference evidence="2 3" key="1">
    <citation type="submission" date="2020-08" db="EMBL/GenBank/DDBJ databases">
        <title>Genomic Encyclopedia of Type Strains, Phase IV (KMG-V): Genome sequencing to study the core and pangenomes of soil and plant-associated prokaryotes.</title>
        <authorList>
            <person name="Whitman W."/>
        </authorList>
    </citation>
    <scope>NUCLEOTIDE SEQUENCE [LARGE SCALE GENOMIC DNA]</scope>
    <source>
        <strain evidence="2 3">JPY158</strain>
    </source>
</reference>
<dbReference type="AlphaFoldDB" id="A0A7W8QF27"/>
<dbReference type="InterPro" id="IPR009362">
    <property type="entry name" value="YhcG_C"/>
</dbReference>
<keyword evidence="2" id="KW-0378">Hydrolase</keyword>
<dbReference type="Pfam" id="PF06250">
    <property type="entry name" value="YhcG_C"/>
    <property type="match status" value="1"/>
</dbReference>
<dbReference type="PANTHER" id="PTHR30547:SF5">
    <property type="entry name" value="NUCLEASE YHCG-RELATED"/>
    <property type="match status" value="1"/>
</dbReference>
<gene>
    <name evidence="2" type="ORF">HDG40_007519</name>
</gene>
<evidence type="ECO:0000313" key="3">
    <source>
        <dbReference type="Proteomes" id="UP000592780"/>
    </source>
</evidence>
<evidence type="ECO:0000313" key="2">
    <source>
        <dbReference type="EMBL" id="MBB5429322.1"/>
    </source>
</evidence>
<dbReference type="Proteomes" id="UP000592780">
    <property type="component" value="Unassembled WGS sequence"/>
</dbReference>
<name>A0A7W8QF27_PARAM</name>
<feature type="domain" description="YhcG PDDEXK nuclease" evidence="1">
    <location>
        <begin position="1"/>
        <end position="45"/>
    </location>
</feature>
<dbReference type="RefSeq" id="WP_018435789.1">
    <property type="nucleotide sequence ID" value="NZ_JACHDD010000023.1"/>
</dbReference>
<keyword evidence="2" id="KW-0540">Nuclease</keyword>
<dbReference type="PANTHER" id="PTHR30547">
    <property type="entry name" value="UNCHARACTERIZED PROTEIN YHCG-RELATED"/>
    <property type="match status" value="1"/>
</dbReference>
<evidence type="ECO:0000259" key="1">
    <source>
        <dbReference type="Pfam" id="PF06250"/>
    </source>
</evidence>
<protein>
    <submittedName>
        <fullName evidence="2">Putative nuclease of restriction endonuclease-like (RecB) superfamily</fullName>
    </submittedName>
</protein>
<organism evidence="2 3">
    <name type="scientific">Paraburkholderia atlantica</name>
    <dbReference type="NCBI Taxonomy" id="2654982"/>
    <lineage>
        <taxon>Bacteria</taxon>
        <taxon>Pseudomonadati</taxon>
        <taxon>Pseudomonadota</taxon>
        <taxon>Betaproteobacteria</taxon>
        <taxon>Burkholderiales</taxon>
        <taxon>Burkholderiaceae</taxon>
        <taxon>Paraburkholderia</taxon>
    </lineage>
</organism>
<keyword evidence="2" id="KW-0255">Endonuclease</keyword>
<dbReference type="InterPro" id="IPR053148">
    <property type="entry name" value="PD-DEXK-like_domain"/>
</dbReference>
<proteinExistence type="predicted"/>
<dbReference type="GO" id="GO:0004519">
    <property type="term" value="F:endonuclease activity"/>
    <property type="evidence" value="ECO:0007669"/>
    <property type="project" value="UniProtKB-KW"/>
</dbReference>
<accession>A0A7W8QF27</accession>
<sequence>MEQLLLELRDGFTFFARQKRLQIDDDGLYLDLLFCNRTLKRFVAVA</sequence>